<feature type="transmembrane region" description="Helical" evidence="2">
    <location>
        <begin position="27"/>
        <end position="48"/>
    </location>
</feature>
<gene>
    <name evidence="3" type="ORF">FrCorBMG51_16980</name>
</gene>
<proteinExistence type="predicted"/>
<dbReference type="Proteomes" id="UP000035425">
    <property type="component" value="Unassembled WGS sequence"/>
</dbReference>
<sequence length="125" mass="13471">MAGLREHLGADILRSAVLLPFFRTGPLAWNGIIVFRLAAFVFIAQFIVKSTRRAAHIHSSPSKTTAMKTTIDVGTAPGVECHAFSGRPAARSPMIVPSGRIGQVHHLTEREPRPSGRDSSSSTAR</sequence>
<dbReference type="RefSeq" id="WP_047224011.1">
    <property type="nucleotide sequence ID" value="NZ_JWIO01000028.1"/>
</dbReference>
<dbReference type="EMBL" id="JWIO01000028">
    <property type="protein sequence ID" value="KLL10660.1"/>
    <property type="molecule type" value="Genomic_DNA"/>
</dbReference>
<evidence type="ECO:0000256" key="2">
    <source>
        <dbReference type="SAM" id="Phobius"/>
    </source>
</evidence>
<comment type="caution">
    <text evidence="3">The sequence shown here is derived from an EMBL/GenBank/DDBJ whole genome shotgun (WGS) entry which is preliminary data.</text>
</comment>
<name>A0ABR5F1R8_9ACTN</name>
<evidence type="ECO:0000313" key="4">
    <source>
        <dbReference type="Proteomes" id="UP000035425"/>
    </source>
</evidence>
<reference evidence="3 4" key="1">
    <citation type="submission" date="2014-12" db="EMBL/GenBank/DDBJ databases">
        <title>Frankia sp. BMG5.1 draft genome.</title>
        <authorList>
            <person name="Gtari M."/>
            <person name="Ghodhbane-Gtari F."/>
            <person name="Nouioui I."/>
            <person name="Ktari A."/>
            <person name="Hezbri K."/>
            <person name="Mimouni W."/>
            <person name="Sbissi I."/>
            <person name="Ayari A."/>
            <person name="Yamanaka T."/>
            <person name="Normand P."/>
            <person name="Tisa L.S."/>
            <person name="Boudabous A."/>
        </authorList>
    </citation>
    <scope>NUCLEOTIDE SEQUENCE [LARGE SCALE GENOMIC DNA]</scope>
    <source>
        <strain evidence="3 4">BMG5.1</strain>
    </source>
</reference>
<keyword evidence="2" id="KW-1133">Transmembrane helix</keyword>
<evidence type="ECO:0000313" key="3">
    <source>
        <dbReference type="EMBL" id="KLL10660.1"/>
    </source>
</evidence>
<protein>
    <submittedName>
        <fullName evidence="3">Uncharacterized protein</fullName>
    </submittedName>
</protein>
<feature type="region of interest" description="Disordered" evidence="1">
    <location>
        <begin position="100"/>
        <end position="125"/>
    </location>
</feature>
<keyword evidence="2" id="KW-0472">Membrane</keyword>
<evidence type="ECO:0000256" key="1">
    <source>
        <dbReference type="SAM" id="MobiDB-lite"/>
    </source>
</evidence>
<keyword evidence="4" id="KW-1185">Reference proteome</keyword>
<keyword evidence="2" id="KW-0812">Transmembrane</keyword>
<feature type="compositionally biased region" description="Basic and acidic residues" evidence="1">
    <location>
        <begin position="106"/>
        <end position="116"/>
    </location>
</feature>
<organism evidence="3 4">
    <name type="scientific">Protofrankia coriariae</name>
    <dbReference type="NCBI Taxonomy" id="1562887"/>
    <lineage>
        <taxon>Bacteria</taxon>
        <taxon>Bacillati</taxon>
        <taxon>Actinomycetota</taxon>
        <taxon>Actinomycetes</taxon>
        <taxon>Frankiales</taxon>
        <taxon>Frankiaceae</taxon>
        <taxon>Protofrankia</taxon>
    </lineage>
</organism>
<accession>A0ABR5F1R8</accession>